<accession>A0A1Y1RXH0</accession>
<gene>
    <name evidence="10" type="ORF">B4O97_10020</name>
</gene>
<dbReference type="OrthoDB" id="9764596at2"/>
<reference evidence="10 11" key="1">
    <citation type="submission" date="2017-03" db="EMBL/GenBank/DDBJ databases">
        <title>Draft Genome sequence of Marispirochaeta sp. strain JC444.</title>
        <authorList>
            <person name="Shivani Y."/>
            <person name="Subhash Y."/>
            <person name="Sasikala C."/>
            <person name="Ramana C."/>
        </authorList>
    </citation>
    <scope>NUCLEOTIDE SEQUENCE [LARGE SCALE GENOMIC DNA]</scope>
    <source>
        <strain evidence="10 11">JC444</strain>
    </source>
</reference>
<keyword evidence="3" id="KW-0813">Transport</keyword>
<evidence type="ECO:0000256" key="5">
    <source>
        <dbReference type="ARBA" id="ARBA00022692"/>
    </source>
</evidence>
<feature type="transmembrane region" description="Helical" evidence="8">
    <location>
        <begin position="154"/>
        <end position="171"/>
    </location>
</feature>
<dbReference type="PANTHER" id="PTHR11328">
    <property type="entry name" value="MAJOR FACILITATOR SUPERFAMILY DOMAIN-CONTAINING PROTEIN"/>
    <property type="match status" value="1"/>
</dbReference>
<evidence type="ECO:0000256" key="3">
    <source>
        <dbReference type="ARBA" id="ARBA00022448"/>
    </source>
</evidence>
<dbReference type="EMBL" id="MWQY01000010">
    <property type="protein sequence ID" value="ORC35064.1"/>
    <property type="molecule type" value="Genomic_DNA"/>
</dbReference>
<evidence type="ECO:0000256" key="6">
    <source>
        <dbReference type="ARBA" id="ARBA00022989"/>
    </source>
</evidence>
<feature type="transmembrane region" description="Helical" evidence="8">
    <location>
        <begin position="410"/>
        <end position="432"/>
    </location>
</feature>
<dbReference type="InterPro" id="IPR018043">
    <property type="entry name" value="Na/Gal_symport_CS"/>
</dbReference>
<dbReference type="GO" id="GO:0008643">
    <property type="term" value="P:carbohydrate transport"/>
    <property type="evidence" value="ECO:0007669"/>
    <property type="project" value="InterPro"/>
</dbReference>
<keyword evidence="4" id="KW-1003">Cell membrane</keyword>
<evidence type="ECO:0000256" key="7">
    <source>
        <dbReference type="ARBA" id="ARBA00023136"/>
    </source>
</evidence>
<feature type="transmembrane region" description="Helical" evidence="8">
    <location>
        <begin position="322"/>
        <end position="340"/>
    </location>
</feature>
<comment type="subcellular location">
    <subcellularLocation>
        <location evidence="1">Cell membrane</location>
        <topology evidence="1">Multi-pass membrane protein</topology>
    </subcellularLocation>
</comment>
<dbReference type="PROSITE" id="PS00872">
    <property type="entry name" value="NA_GALACTOSIDE_SYMP"/>
    <property type="match status" value="1"/>
</dbReference>
<feature type="transmembrane region" description="Helical" evidence="8">
    <location>
        <begin position="110"/>
        <end position="133"/>
    </location>
</feature>
<dbReference type="RefSeq" id="WP_083050514.1">
    <property type="nucleotide sequence ID" value="NZ_MWQY01000010.1"/>
</dbReference>
<dbReference type="NCBIfam" id="TIGR00792">
    <property type="entry name" value="gph"/>
    <property type="match status" value="1"/>
</dbReference>
<organism evidence="10 11">
    <name type="scientific">Marispirochaeta aestuarii</name>
    <dbReference type="NCBI Taxonomy" id="1963862"/>
    <lineage>
        <taxon>Bacteria</taxon>
        <taxon>Pseudomonadati</taxon>
        <taxon>Spirochaetota</taxon>
        <taxon>Spirochaetia</taxon>
        <taxon>Spirochaetales</taxon>
        <taxon>Spirochaetaceae</taxon>
        <taxon>Marispirochaeta</taxon>
    </lineage>
</organism>
<sequence>MKEQKLSLRTKLGFGVCDLGGNLYFTVIAFWLMNYLTDTVHLSAALAGTVVMIGRIWDAVTDPAVGVLSDRTRSRWGRRRPYLLFGSVPLALAMIFMFSVPSFLESQMSLFWWALLAYCLLGTAYTVVIVPYAALTPELTTDYRERSSLNGYRFVFALFGTLIGAVAVLPLRDAFDTVEKGFSAVGIIFGIIMALSALVTFLAVREPEHGTREIPKGEGIVASYLKVFACKPYLLITFAYVLHILAITIVSGIMVYYFKYVYNNEGATTLALGLLLIVSIPSIPVSVLISRRIGKKATYAIGLGIFAVALFVFYFVGEGVGTGGALLIFAVAGIGNGFVFPTPYAMVPDAIDQDYLDTGIRKEGAFYGTWTLLTKTGQGLANGIIGWMLGIAGFQADIVQNAASLGAIKLLLGPLPAVVFLLSILVLIFYPINEERYNAIRSAIEAREAGRGGA</sequence>
<evidence type="ECO:0000259" key="9">
    <source>
        <dbReference type="PROSITE" id="PS50850"/>
    </source>
</evidence>
<feature type="transmembrane region" description="Helical" evidence="8">
    <location>
        <begin position="12"/>
        <end position="33"/>
    </location>
</feature>
<dbReference type="PROSITE" id="PS50850">
    <property type="entry name" value="MFS"/>
    <property type="match status" value="1"/>
</dbReference>
<dbReference type="GO" id="GO:0005886">
    <property type="term" value="C:plasma membrane"/>
    <property type="evidence" value="ECO:0007669"/>
    <property type="project" value="UniProtKB-SubCell"/>
</dbReference>
<dbReference type="InterPro" id="IPR020846">
    <property type="entry name" value="MFS_dom"/>
</dbReference>
<keyword evidence="7 8" id="KW-0472">Membrane</keyword>
<dbReference type="CDD" id="cd17332">
    <property type="entry name" value="MFS_MelB_like"/>
    <property type="match status" value="1"/>
</dbReference>
<evidence type="ECO:0000256" key="8">
    <source>
        <dbReference type="SAM" id="Phobius"/>
    </source>
</evidence>
<proteinExistence type="inferred from homology"/>
<evidence type="ECO:0000313" key="11">
    <source>
        <dbReference type="Proteomes" id="UP000192343"/>
    </source>
</evidence>
<dbReference type="InterPro" id="IPR036259">
    <property type="entry name" value="MFS_trans_sf"/>
</dbReference>
<dbReference type="SUPFAM" id="SSF103473">
    <property type="entry name" value="MFS general substrate transporter"/>
    <property type="match status" value="1"/>
</dbReference>
<dbReference type="AlphaFoldDB" id="A0A1Y1RXH0"/>
<keyword evidence="5 8" id="KW-0812">Transmembrane</keyword>
<comment type="similarity">
    <text evidence="2">Belongs to the sodium:galactoside symporter (TC 2.A.2) family.</text>
</comment>
<feature type="domain" description="Major facilitator superfamily (MFS) profile" evidence="9">
    <location>
        <begin position="1"/>
        <end position="434"/>
    </location>
</feature>
<feature type="transmembrane region" description="Helical" evidence="8">
    <location>
        <begin position="39"/>
        <end position="60"/>
    </location>
</feature>
<keyword evidence="11" id="KW-1185">Reference proteome</keyword>
<dbReference type="STRING" id="1963862.B4O97_10020"/>
<dbReference type="GO" id="GO:0015293">
    <property type="term" value="F:symporter activity"/>
    <property type="evidence" value="ECO:0007669"/>
    <property type="project" value="InterPro"/>
</dbReference>
<name>A0A1Y1RXH0_9SPIO</name>
<dbReference type="InterPro" id="IPR001927">
    <property type="entry name" value="Na/Gal_symport"/>
</dbReference>
<dbReference type="Proteomes" id="UP000192343">
    <property type="component" value="Unassembled WGS sequence"/>
</dbReference>
<comment type="caution">
    <text evidence="10">The sequence shown here is derived from an EMBL/GenBank/DDBJ whole genome shotgun (WGS) entry which is preliminary data.</text>
</comment>
<feature type="transmembrane region" description="Helical" evidence="8">
    <location>
        <begin position="183"/>
        <end position="204"/>
    </location>
</feature>
<evidence type="ECO:0000313" key="10">
    <source>
        <dbReference type="EMBL" id="ORC35064.1"/>
    </source>
</evidence>
<feature type="transmembrane region" description="Helical" evidence="8">
    <location>
        <begin position="233"/>
        <end position="258"/>
    </location>
</feature>
<protein>
    <recommendedName>
        <fullName evidence="9">Major facilitator superfamily (MFS) profile domain-containing protein</fullName>
    </recommendedName>
</protein>
<dbReference type="InterPro" id="IPR039672">
    <property type="entry name" value="MFS_2"/>
</dbReference>
<dbReference type="Gene3D" id="1.20.1250.20">
    <property type="entry name" value="MFS general substrate transporter like domains"/>
    <property type="match status" value="2"/>
</dbReference>
<feature type="transmembrane region" description="Helical" evidence="8">
    <location>
        <begin position="81"/>
        <end position="104"/>
    </location>
</feature>
<dbReference type="GO" id="GO:0006814">
    <property type="term" value="P:sodium ion transport"/>
    <property type="evidence" value="ECO:0007669"/>
    <property type="project" value="InterPro"/>
</dbReference>
<feature type="transmembrane region" description="Helical" evidence="8">
    <location>
        <begin position="270"/>
        <end position="290"/>
    </location>
</feature>
<dbReference type="Pfam" id="PF13347">
    <property type="entry name" value="MFS_2"/>
    <property type="match status" value="1"/>
</dbReference>
<evidence type="ECO:0000256" key="4">
    <source>
        <dbReference type="ARBA" id="ARBA00022475"/>
    </source>
</evidence>
<dbReference type="PANTHER" id="PTHR11328:SF24">
    <property type="entry name" value="MAJOR FACILITATOR SUPERFAMILY (MFS) PROFILE DOMAIN-CONTAINING PROTEIN"/>
    <property type="match status" value="1"/>
</dbReference>
<keyword evidence="6 8" id="KW-1133">Transmembrane helix</keyword>
<feature type="transmembrane region" description="Helical" evidence="8">
    <location>
        <begin position="297"/>
        <end position="316"/>
    </location>
</feature>
<evidence type="ECO:0000256" key="2">
    <source>
        <dbReference type="ARBA" id="ARBA00009617"/>
    </source>
</evidence>
<evidence type="ECO:0000256" key="1">
    <source>
        <dbReference type="ARBA" id="ARBA00004651"/>
    </source>
</evidence>